<evidence type="ECO:0000256" key="11">
    <source>
        <dbReference type="SAM" id="SignalP"/>
    </source>
</evidence>
<dbReference type="Proteomes" id="UP001303946">
    <property type="component" value="Chromosome"/>
</dbReference>
<dbReference type="PANTHER" id="PTHR34501:SF9">
    <property type="entry name" value="MAJOR OUTER MEMBRANE PROTEIN P.IA"/>
    <property type="match status" value="1"/>
</dbReference>
<keyword evidence="4" id="KW-1134">Transmembrane beta strand</keyword>
<feature type="chain" id="PRO_5046409226" evidence="11">
    <location>
        <begin position="19"/>
        <end position="356"/>
    </location>
</feature>
<feature type="signal peptide" evidence="11">
    <location>
        <begin position="1"/>
        <end position="18"/>
    </location>
</feature>
<feature type="domain" description="Porin" evidence="12">
    <location>
        <begin position="7"/>
        <end position="329"/>
    </location>
</feature>
<keyword evidence="7" id="KW-0406">Ion transport</keyword>
<evidence type="ECO:0000256" key="2">
    <source>
        <dbReference type="ARBA" id="ARBA00011233"/>
    </source>
</evidence>
<protein>
    <submittedName>
        <fullName evidence="13">Porin</fullName>
    </submittedName>
</protein>
<keyword evidence="8" id="KW-0626">Porin</keyword>
<dbReference type="Gene3D" id="2.40.160.10">
    <property type="entry name" value="Porin"/>
    <property type="match status" value="1"/>
</dbReference>
<evidence type="ECO:0000256" key="4">
    <source>
        <dbReference type="ARBA" id="ARBA00022452"/>
    </source>
</evidence>
<evidence type="ECO:0000256" key="6">
    <source>
        <dbReference type="ARBA" id="ARBA00022729"/>
    </source>
</evidence>
<sequence length="356" mass="37146">MKTKIALACALAAGGVHAQTAPGVTLYGRMDMAIAYQTRLISGGTVVGGHRWYADSGGSNGSRWGLRGGEDLGGGLRAVFVMESGLQADTGVIGQGGRIFGRQVYVGLDSPAGRLTLGRQYTPYFDVLSTSDPFGNNLVGNSGNVEHANPRVDNSLQLSSPNFGGVTVQGLLALGERNGSSAAGRQVNLAVKYQRGPLWIGAAHARQGSADEVPPASGNFQSNVTAKFSIVGASYDFGVVKLFGNYAVMDEMNPTVQAAPTPVAGAEGSSWLLGASAPLFGGSLMASVVSLDDKRALNRDARMLATGYTYPLSKRTMLYGAWARMINRNGGTLTVNTPSYPGTSEIQFQAGLSHVF</sequence>
<evidence type="ECO:0000256" key="3">
    <source>
        <dbReference type="ARBA" id="ARBA00022448"/>
    </source>
</evidence>
<keyword evidence="14" id="KW-1185">Reference proteome</keyword>
<dbReference type="RefSeq" id="WP_316700299.1">
    <property type="nucleotide sequence ID" value="NZ_CP136336.1"/>
</dbReference>
<evidence type="ECO:0000259" key="12">
    <source>
        <dbReference type="Pfam" id="PF13609"/>
    </source>
</evidence>
<dbReference type="SUPFAM" id="SSF56935">
    <property type="entry name" value="Porins"/>
    <property type="match status" value="1"/>
</dbReference>
<comment type="subunit">
    <text evidence="2">Homotrimer.</text>
</comment>
<evidence type="ECO:0000313" key="14">
    <source>
        <dbReference type="Proteomes" id="UP001303946"/>
    </source>
</evidence>
<keyword evidence="6 11" id="KW-0732">Signal</keyword>
<dbReference type="Pfam" id="PF13609">
    <property type="entry name" value="Porin_4"/>
    <property type="match status" value="1"/>
</dbReference>
<evidence type="ECO:0000256" key="5">
    <source>
        <dbReference type="ARBA" id="ARBA00022692"/>
    </source>
</evidence>
<dbReference type="PANTHER" id="PTHR34501">
    <property type="entry name" value="PROTEIN YDDL-RELATED"/>
    <property type="match status" value="1"/>
</dbReference>
<proteinExistence type="predicted"/>
<keyword evidence="3" id="KW-0813">Transport</keyword>
<evidence type="ECO:0000256" key="8">
    <source>
        <dbReference type="ARBA" id="ARBA00023114"/>
    </source>
</evidence>
<reference evidence="13 14" key="1">
    <citation type="submission" date="2023-10" db="EMBL/GenBank/DDBJ databases">
        <title>Bacteria for the degradation of biodegradable plastic PBAT(Polybutylene adipate terephthalate).</title>
        <authorList>
            <person name="Weon H.-Y."/>
            <person name="Yeon J."/>
        </authorList>
    </citation>
    <scope>NUCLEOTIDE SEQUENCE [LARGE SCALE GENOMIC DNA]</scope>
    <source>
        <strain evidence="13 14">SBD 7-3</strain>
    </source>
</reference>
<dbReference type="EMBL" id="CP136336">
    <property type="protein sequence ID" value="WOB07642.1"/>
    <property type="molecule type" value="Genomic_DNA"/>
</dbReference>
<evidence type="ECO:0000256" key="9">
    <source>
        <dbReference type="ARBA" id="ARBA00023136"/>
    </source>
</evidence>
<evidence type="ECO:0000313" key="13">
    <source>
        <dbReference type="EMBL" id="WOB07642.1"/>
    </source>
</evidence>
<keyword evidence="10" id="KW-0998">Cell outer membrane</keyword>
<gene>
    <name evidence="13" type="ORF">RXV79_22355</name>
</gene>
<evidence type="ECO:0000256" key="1">
    <source>
        <dbReference type="ARBA" id="ARBA00004571"/>
    </source>
</evidence>
<accession>A0ABZ0CRM7</accession>
<evidence type="ECO:0000256" key="7">
    <source>
        <dbReference type="ARBA" id="ARBA00023065"/>
    </source>
</evidence>
<keyword evidence="9" id="KW-0472">Membrane</keyword>
<organism evidence="13 14">
    <name type="scientific">Piscinibacter gummiphilus</name>
    <dbReference type="NCBI Taxonomy" id="946333"/>
    <lineage>
        <taxon>Bacteria</taxon>
        <taxon>Pseudomonadati</taxon>
        <taxon>Pseudomonadota</taxon>
        <taxon>Betaproteobacteria</taxon>
        <taxon>Burkholderiales</taxon>
        <taxon>Sphaerotilaceae</taxon>
        <taxon>Piscinibacter</taxon>
    </lineage>
</organism>
<name>A0ABZ0CRM7_9BURK</name>
<dbReference type="InterPro" id="IPR050298">
    <property type="entry name" value="Gram-neg_bact_OMP"/>
</dbReference>
<evidence type="ECO:0000256" key="10">
    <source>
        <dbReference type="ARBA" id="ARBA00023237"/>
    </source>
</evidence>
<keyword evidence="5" id="KW-0812">Transmembrane</keyword>
<dbReference type="CDD" id="cd00342">
    <property type="entry name" value="gram_neg_porins"/>
    <property type="match status" value="1"/>
</dbReference>
<dbReference type="InterPro" id="IPR023614">
    <property type="entry name" value="Porin_dom_sf"/>
</dbReference>
<dbReference type="InterPro" id="IPR033900">
    <property type="entry name" value="Gram_neg_porin_domain"/>
</dbReference>
<comment type="subcellular location">
    <subcellularLocation>
        <location evidence="1">Cell outer membrane</location>
        <topology evidence="1">Multi-pass membrane protein</topology>
    </subcellularLocation>
</comment>